<name>A0ABS9D5X0_9ALTE</name>
<dbReference type="Gene3D" id="2.40.170.20">
    <property type="entry name" value="TonB-dependent receptor, beta-barrel domain"/>
    <property type="match status" value="1"/>
</dbReference>
<dbReference type="SUPFAM" id="SSF49452">
    <property type="entry name" value="Starch-binding domain-like"/>
    <property type="match status" value="1"/>
</dbReference>
<proteinExistence type="predicted"/>
<comment type="subcellular location">
    <subcellularLocation>
        <location evidence="1">Cell outer membrane</location>
    </subcellularLocation>
</comment>
<accession>A0ABS9D5X0</accession>
<dbReference type="PROSITE" id="PS01156">
    <property type="entry name" value="TONB_DEPENDENT_REC_2"/>
    <property type="match status" value="1"/>
</dbReference>
<sequence>MNTNFTSKSLVREHTLRWCSSILTFFAVLLFTVNVSAQQVGEIVGKVTGPDGMPLENVSIKAKGDVLPKPRSAVSKANGSFRLQLLPPGSYQVTFTSASGDTRSVDVVVNLDQKTPLNIQVGADVEKIAVYGNKLTTSTNAALGNSLNADTLAQLPMAVEYSSLIRMMPGVQVTSDSVRGPSAGSSGQDNGYKFDGANLATPLFGILASSPSTHDVAHVSVERGGARAVGFNRNAGVTLNTESKSGTDKWTGDITYRIQKGSWQAEDKDGLSTEDDIGFVTAGVGGPIIDEQLYFYGSYYTRDDAKESGTNARGQLPDITNEREEYFGKFTWTPIEDILINASYRSSEVTTTNQSIGINDTVSTAENGVNEFEVLVFDGSWLINDDTTFNISYAETTQSTGSFPINDLGFRGQSGGTLNVSDLASQGFFSVPSLETQEAADAAEQALKDAYNAGAASLIAAFGINGEALGGVGAASTVNDNRYLSNTFEMTLDHIIDTDTMTHEIHIGYQEEEGSEELTRVSNGWGAISYWGGLDREEGGLVAPTGDSVPLGTMYRARVQTRGFNAGGLTGPLISASKSKSIAVNDTIYWQDWIFDLGFLVSQDELIGQGLREADTTSGYEESRGTPYVMKKVGFSETFQPRLTATWEYSHSASAFVSFARYNPAVSSLARAASWDRNTGGSTTDVYFDGSGNFLDSQTNVSSTGKLFADNLSPRTMQEFIVGHQMQWQNNWTIRNHLRHRRSWNYWEDTNNNSRIVYDAEDYQGRVDGFTDLYPDLVAAANAGQFDSPEPKELYIPVNNLIGEGTYVIAQLDGAYTKYIEASTEVDYQSENFFSTTSIVWSHYYGNFDQDGTTRFSNDQGTFIGSSNIADSWYGQLWGSFTDGKMRADRTWQVKSFGAYQLPWDASLGYLAYWQSGHTWAHQWASTYYLEPRGNRRTPSHFQLDLNYTQDFDIMDKYNLKFRLDVFNVFDKQTGYNPQPRYNSDALGEYRSHENPRRIQATVSLSF</sequence>
<keyword evidence="3" id="KW-0998">Cell outer membrane</keyword>
<reference evidence="4 5" key="1">
    <citation type="submission" date="2022-01" db="EMBL/GenBank/DDBJ databases">
        <title>Paraglaciecola sp. G1-23.</title>
        <authorList>
            <person name="Jin M.S."/>
            <person name="Han D.M."/>
            <person name="Kim H.M."/>
            <person name="Jeon C.O."/>
        </authorList>
    </citation>
    <scope>NUCLEOTIDE SEQUENCE [LARGE SCALE GENOMIC DNA]</scope>
    <source>
        <strain evidence="4 5">G1-23</strain>
    </source>
</reference>
<evidence type="ECO:0000313" key="4">
    <source>
        <dbReference type="EMBL" id="MCF2947820.1"/>
    </source>
</evidence>
<dbReference type="InterPro" id="IPR010917">
    <property type="entry name" value="TonB_rcpt_CS"/>
</dbReference>
<dbReference type="EMBL" id="JAKGAS010000003">
    <property type="protein sequence ID" value="MCF2947820.1"/>
    <property type="molecule type" value="Genomic_DNA"/>
</dbReference>
<dbReference type="SUPFAM" id="SSF56935">
    <property type="entry name" value="Porins"/>
    <property type="match status" value="1"/>
</dbReference>
<dbReference type="Proteomes" id="UP001521137">
    <property type="component" value="Unassembled WGS sequence"/>
</dbReference>
<protein>
    <submittedName>
        <fullName evidence="4">TonB-dependent receptor</fullName>
    </submittedName>
</protein>
<comment type="caution">
    <text evidence="4">The sequence shown here is derived from an EMBL/GenBank/DDBJ whole genome shotgun (WGS) entry which is preliminary data.</text>
</comment>
<evidence type="ECO:0000313" key="5">
    <source>
        <dbReference type="Proteomes" id="UP001521137"/>
    </source>
</evidence>
<evidence type="ECO:0000256" key="3">
    <source>
        <dbReference type="ARBA" id="ARBA00023237"/>
    </source>
</evidence>
<evidence type="ECO:0000256" key="1">
    <source>
        <dbReference type="ARBA" id="ARBA00004442"/>
    </source>
</evidence>
<keyword evidence="4" id="KW-0675">Receptor</keyword>
<keyword evidence="2" id="KW-0472">Membrane</keyword>
<gene>
    <name evidence="4" type="ORF">L0668_06865</name>
</gene>
<dbReference type="RefSeq" id="WP_235311353.1">
    <property type="nucleotide sequence ID" value="NZ_JAKGAS010000003.1"/>
</dbReference>
<organism evidence="4 5">
    <name type="scientific">Paraglaciecola algarum</name>
    <dbReference type="NCBI Taxonomy" id="3050085"/>
    <lineage>
        <taxon>Bacteria</taxon>
        <taxon>Pseudomonadati</taxon>
        <taxon>Pseudomonadota</taxon>
        <taxon>Gammaproteobacteria</taxon>
        <taxon>Alteromonadales</taxon>
        <taxon>Alteromonadaceae</taxon>
        <taxon>Paraglaciecola</taxon>
    </lineage>
</organism>
<dbReference type="Gene3D" id="2.60.40.1120">
    <property type="entry name" value="Carboxypeptidase-like, regulatory domain"/>
    <property type="match status" value="1"/>
</dbReference>
<dbReference type="InterPro" id="IPR013784">
    <property type="entry name" value="Carb-bd-like_fold"/>
</dbReference>
<evidence type="ECO:0000256" key="2">
    <source>
        <dbReference type="ARBA" id="ARBA00023136"/>
    </source>
</evidence>
<keyword evidence="5" id="KW-1185">Reference proteome</keyword>
<dbReference type="Pfam" id="PF13620">
    <property type="entry name" value="CarboxypepD_reg"/>
    <property type="match status" value="1"/>
</dbReference>
<dbReference type="InterPro" id="IPR036942">
    <property type="entry name" value="Beta-barrel_TonB_sf"/>
</dbReference>